<accession>A0ABQ9ZLN9</accession>
<feature type="non-terminal residue" evidence="1">
    <location>
        <position position="1"/>
    </location>
</feature>
<dbReference type="EMBL" id="JAOYFB010000004">
    <property type="protein sequence ID" value="KAK4013818.1"/>
    <property type="molecule type" value="Genomic_DNA"/>
</dbReference>
<protein>
    <submittedName>
        <fullName evidence="1">Uncharacterized protein</fullName>
    </submittedName>
</protein>
<proteinExistence type="predicted"/>
<name>A0ABQ9ZLN9_9CRUS</name>
<gene>
    <name evidence="1" type="ORF">OUZ56_026371</name>
</gene>
<evidence type="ECO:0000313" key="1">
    <source>
        <dbReference type="EMBL" id="KAK4013818.1"/>
    </source>
</evidence>
<sequence length="77" mass="8716">SRSATTKTLYSSSDYALCYGYGQRAGRLRKKRRKYWVARVKIGVVKSKNVVTCGQVPSYFVFNCELALAPFLVQCNL</sequence>
<organism evidence="1 2">
    <name type="scientific">Daphnia magna</name>
    <dbReference type="NCBI Taxonomy" id="35525"/>
    <lineage>
        <taxon>Eukaryota</taxon>
        <taxon>Metazoa</taxon>
        <taxon>Ecdysozoa</taxon>
        <taxon>Arthropoda</taxon>
        <taxon>Crustacea</taxon>
        <taxon>Branchiopoda</taxon>
        <taxon>Diplostraca</taxon>
        <taxon>Cladocera</taxon>
        <taxon>Anomopoda</taxon>
        <taxon>Daphniidae</taxon>
        <taxon>Daphnia</taxon>
    </lineage>
</organism>
<reference evidence="1 2" key="1">
    <citation type="journal article" date="2023" name="Nucleic Acids Res.">
        <title>The hologenome of Daphnia magna reveals possible DNA methylation and microbiome-mediated evolution of the host genome.</title>
        <authorList>
            <person name="Chaturvedi A."/>
            <person name="Li X."/>
            <person name="Dhandapani V."/>
            <person name="Marshall H."/>
            <person name="Kissane S."/>
            <person name="Cuenca-Cambronero M."/>
            <person name="Asole G."/>
            <person name="Calvet F."/>
            <person name="Ruiz-Romero M."/>
            <person name="Marangio P."/>
            <person name="Guigo R."/>
            <person name="Rago D."/>
            <person name="Mirbahai L."/>
            <person name="Eastwood N."/>
            <person name="Colbourne J.K."/>
            <person name="Zhou J."/>
            <person name="Mallon E."/>
            <person name="Orsini L."/>
        </authorList>
    </citation>
    <scope>NUCLEOTIDE SEQUENCE [LARGE SCALE GENOMIC DNA]</scope>
    <source>
        <strain evidence="1">LRV0_1</strain>
    </source>
</reference>
<evidence type="ECO:0000313" key="2">
    <source>
        <dbReference type="Proteomes" id="UP001234178"/>
    </source>
</evidence>
<comment type="caution">
    <text evidence="1">The sequence shown here is derived from an EMBL/GenBank/DDBJ whole genome shotgun (WGS) entry which is preliminary data.</text>
</comment>
<keyword evidence="2" id="KW-1185">Reference proteome</keyword>
<dbReference type="Proteomes" id="UP001234178">
    <property type="component" value="Unassembled WGS sequence"/>
</dbReference>